<dbReference type="InterPro" id="IPR011042">
    <property type="entry name" value="6-blade_b-propeller_TolB-like"/>
</dbReference>
<dbReference type="Gene3D" id="2.120.10.30">
    <property type="entry name" value="TolB, C-terminal domain"/>
    <property type="match status" value="1"/>
</dbReference>
<evidence type="ECO:0000313" key="3">
    <source>
        <dbReference type="Proteomes" id="UP000182584"/>
    </source>
</evidence>
<keyword evidence="1" id="KW-0472">Membrane</keyword>
<organism evidence="2 3">
    <name type="scientific">Butyrivibrio fibrisolvens</name>
    <dbReference type="NCBI Taxonomy" id="831"/>
    <lineage>
        <taxon>Bacteria</taxon>
        <taxon>Bacillati</taxon>
        <taxon>Bacillota</taxon>
        <taxon>Clostridia</taxon>
        <taxon>Lachnospirales</taxon>
        <taxon>Lachnospiraceae</taxon>
        <taxon>Butyrivibrio</taxon>
    </lineage>
</organism>
<gene>
    <name evidence="2" type="ORF">SAMN04487884_10573</name>
</gene>
<dbReference type="EMBL" id="FOGJ01000005">
    <property type="protein sequence ID" value="SER40950.1"/>
    <property type="molecule type" value="Genomic_DNA"/>
</dbReference>
<dbReference type="Pfam" id="PF18975">
    <property type="entry name" value="DUF5711"/>
    <property type="match status" value="1"/>
</dbReference>
<name>A0A1H9NYC8_BUTFI</name>
<keyword evidence="1" id="KW-0812">Transmembrane</keyword>
<dbReference type="OrthoDB" id="1779345at2"/>
<evidence type="ECO:0000256" key="1">
    <source>
        <dbReference type="SAM" id="Phobius"/>
    </source>
</evidence>
<protein>
    <submittedName>
        <fullName evidence="2">Uncharacterized protein</fullName>
    </submittedName>
</protein>
<dbReference type="RefSeq" id="WP_074754838.1">
    <property type="nucleotide sequence ID" value="NZ_FOGJ01000005.1"/>
</dbReference>
<dbReference type="AlphaFoldDB" id="A0A1H9NYC8"/>
<reference evidence="2 3" key="1">
    <citation type="submission" date="2016-10" db="EMBL/GenBank/DDBJ databases">
        <authorList>
            <person name="de Groot N.N."/>
        </authorList>
    </citation>
    <scope>NUCLEOTIDE SEQUENCE [LARGE SCALE GENOMIC DNA]</scope>
    <source>
        <strain evidence="2 3">AR40</strain>
    </source>
</reference>
<dbReference type="InterPro" id="IPR043765">
    <property type="entry name" value="DUF5711"/>
</dbReference>
<dbReference type="SUPFAM" id="SSF101898">
    <property type="entry name" value="NHL repeat"/>
    <property type="match status" value="1"/>
</dbReference>
<accession>A0A1H9NYC8</accession>
<dbReference type="Proteomes" id="UP000182584">
    <property type="component" value="Unassembled WGS sequence"/>
</dbReference>
<sequence length="412" mass="45720">MAEVRNFRDYSRNFRDADAPDEETGASFSREPSYQEKIRNHRLIVFYRTIFLLIAAVAIIAFIYVNWHNKVYSESRVLSSTSLTGMSGVTVLPLGQNIIRYSKDGINCMSADGRALWNMTYDMQAPVVRICGETVAVGDYNGNTIYVANSQGTLGSFGTNLPIRDFCVSSQGVVAVILDDDDITRIKLFDTSGKELAAIKATMANSGYPTSMSLSPNAELLAVCYLKESGGSILTGVTFFNFGAVGQNETDNMVSSFKYEDTIIPYDVFLDSSTNMAVSDKSIVFYKGEDVPNDPVVNEIGETEIMSVYNNEDYAGIICAGTAEEGAYKLTVYNTSGKDILEKYFDLAYTDMFFSDDQFVVYNDKHWQLYGIDGTLRFEGEFDESIKAIIPGPSRSRFTIVTADSIDQIELR</sequence>
<keyword evidence="1" id="KW-1133">Transmembrane helix</keyword>
<proteinExistence type="predicted"/>
<evidence type="ECO:0000313" key="2">
    <source>
        <dbReference type="EMBL" id="SER40950.1"/>
    </source>
</evidence>
<dbReference type="eggNOG" id="ENOG502ZBIU">
    <property type="taxonomic scope" value="Bacteria"/>
</dbReference>
<feature type="transmembrane region" description="Helical" evidence="1">
    <location>
        <begin position="45"/>
        <end position="67"/>
    </location>
</feature>